<feature type="signal peptide" evidence="2">
    <location>
        <begin position="1"/>
        <end position="21"/>
    </location>
</feature>
<dbReference type="Gene3D" id="3.50.90.10">
    <property type="entry name" value="YerB-like"/>
    <property type="match status" value="1"/>
</dbReference>
<feature type="region of interest" description="Disordered" evidence="1">
    <location>
        <begin position="28"/>
        <end position="65"/>
    </location>
</feature>
<gene>
    <name evidence="5" type="ORF">IAB77_09905</name>
</gene>
<sequence>MKRILAALLAAALLLGLAACGAEIDDLVPSPSVTPTATPRPTPTPTPTPEPTPTPLPYTNPLSGEGMAEDISSLRPWAIMINNIQQALPQCGVSDAEIIYEIPAEGGVTRMMAIFTDISDVEKIGSLRSIRPYYADVGISYDAIVVHAGGSEESYTEMSGYSVDHLDGVLGTYTEGAFYRDPDRMQYGLEHSMFSKGSALMQAAEDEGFPLEHDGGAYDYGLTFSEDAAEQCTETADYVTVQFNGYKSTVFEYDEESGKYLAYQYGEEYIDSDTGEQMSFTNLLVLNTSMSVLDSVGRLSVRTTGEGEGYFMCGGNYVPITWTRADNTSPFIYYLADGTQLDFGIGNSYIAFIASYSSVSFTQEAE</sequence>
<dbReference type="Pfam" id="PF11258">
    <property type="entry name" value="DUF3048"/>
    <property type="match status" value="1"/>
</dbReference>
<feature type="domain" description="DUF3048" evidence="4">
    <location>
        <begin position="239"/>
        <end position="350"/>
    </location>
</feature>
<dbReference type="InterPro" id="IPR021416">
    <property type="entry name" value="DUF3048_N"/>
</dbReference>
<reference evidence="5" key="2">
    <citation type="journal article" date="2021" name="PeerJ">
        <title>Extensive microbial diversity within the chicken gut microbiome revealed by metagenomics and culture.</title>
        <authorList>
            <person name="Gilroy R."/>
            <person name="Ravi A."/>
            <person name="Getino M."/>
            <person name="Pursley I."/>
            <person name="Horton D.L."/>
            <person name="Alikhan N.F."/>
            <person name="Baker D."/>
            <person name="Gharbi K."/>
            <person name="Hall N."/>
            <person name="Watson M."/>
            <person name="Adriaenssens E.M."/>
            <person name="Foster-Nyarko E."/>
            <person name="Jarju S."/>
            <person name="Secka A."/>
            <person name="Antonio M."/>
            <person name="Oren A."/>
            <person name="Chaudhuri R.R."/>
            <person name="La Ragione R."/>
            <person name="Hildebrand F."/>
            <person name="Pallen M.J."/>
        </authorList>
    </citation>
    <scope>NUCLEOTIDE SEQUENCE</scope>
    <source>
        <strain evidence="5">ChiBcolR7-354</strain>
    </source>
</reference>
<comment type="caution">
    <text evidence="5">The sequence shown here is derived from an EMBL/GenBank/DDBJ whole genome shotgun (WGS) entry which is preliminary data.</text>
</comment>
<feature type="compositionally biased region" description="Pro residues" evidence="1">
    <location>
        <begin position="38"/>
        <end position="58"/>
    </location>
</feature>
<evidence type="ECO:0000313" key="6">
    <source>
        <dbReference type="Proteomes" id="UP000824262"/>
    </source>
</evidence>
<dbReference type="EMBL" id="DVGA01000114">
    <property type="protein sequence ID" value="HIQ79554.1"/>
    <property type="molecule type" value="Genomic_DNA"/>
</dbReference>
<dbReference type="Proteomes" id="UP000824262">
    <property type="component" value="Unassembled WGS sequence"/>
</dbReference>
<dbReference type="InterPro" id="IPR035328">
    <property type="entry name" value="DUF3048_C"/>
</dbReference>
<evidence type="ECO:0000313" key="5">
    <source>
        <dbReference type="EMBL" id="HIQ79554.1"/>
    </source>
</evidence>
<name>A0A9D0ZFZ2_9FIRM</name>
<dbReference type="AlphaFoldDB" id="A0A9D0ZFZ2"/>
<evidence type="ECO:0000256" key="2">
    <source>
        <dbReference type="SAM" id="SignalP"/>
    </source>
</evidence>
<protein>
    <submittedName>
        <fullName evidence="5">DUF3048 domain-containing protein</fullName>
    </submittedName>
</protein>
<dbReference type="InterPro" id="IPR023158">
    <property type="entry name" value="YerB-like_sf"/>
</dbReference>
<feature type="chain" id="PRO_5038429349" evidence="2">
    <location>
        <begin position="22"/>
        <end position="366"/>
    </location>
</feature>
<dbReference type="SUPFAM" id="SSF159774">
    <property type="entry name" value="YerB-like"/>
    <property type="match status" value="1"/>
</dbReference>
<keyword evidence="2" id="KW-0732">Signal</keyword>
<organism evidence="5 6">
    <name type="scientific">Candidatus Scatomorpha intestinavium</name>
    <dbReference type="NCBI Taxonomy" id="2840922"/>
    <lineage>
        <taxon>Bacteria</taxon>
        <taxon>Bacillati</taxon>
        <taxon>Bacillota</taxon>
        <taxon>Clostridia</taxon>
        <taxon>Eubacteriales</taxon>
        <taxon>Candidatus Scatomorpha</taxon>
    </lineage>
</organism>
<dbReference type="Pfam" id="PF17479">
    <property type="entry name" value="DUF3048_C"/>
    <property type="match status" value="1"/>
</dbReference>
<accession>A0A9D0ZFZ2</accession>
<evidence type="ECO:0000259" key="3">
    <source>
        <dbReference type="Pfam" id="PF11258"/>
    </source>
</evidence>
<proteinExistence type="predicted"/>
<dbReference type="PROSITE" id="PS51257">
    <property type="entry name" value="PROKAR_LIPOPROTEIN"/>
    <property type="match status" value="1"/>
</dbReference>
<evidence type="ECO:0000256" key="1">
    <source>
        <dbReference type="SAM" id="MobiDB-lite"/>
    </source>
</evidence>
<feature type="domain" description="DUF3048" evidence="3">
    <location>
        <begin position="62"/>
        <end position="209"/>
    </location>
</feature>
<reference evidence="5" key="1">
    <citation type="submission" date="2020-10" db="EMBL/GenBank/DDBJ databases">
        <authorList>
            <person name="Gilroy R."/>
        </authorList>
    </citation>
    <scope>NUCLEOTIDE SEQUENCE</scope>
    <source>
        <strain evidence="5">ChiBcolR7-354</strain>
    </source>
</reference>
<evidence type="ECO:0000259" key="4">
    <source>
        <dbReference type="Pfam" id="PF17479"/>
    </source>
</evidence>